<comment type="caution">
    <text evidence="1">The sequence shown here is derived from an EMBL/GenBank/DDBJ whole genome shotgun (WGS) entry which is preliminary data.</text>
</comment>
<organism evidence="1 2">
    <name type="scientific">Parelaphostrongylus tenuis</name>
    <name type="common">Meningeal worm</name>
    <dbReference type="NCBI Taxonomy" id="148309"/>
    <lineage>
        <taxon>Eukaryota</taxon>
        <taxon>Metazoa</taxon>
        <taxon>Ecdysozoa</taxon>
        <taxon>Nematoda</taxon>
        <taxon>Chromadorea</taxon>
        <taxon>Rhabditida</taxon>
        <taxon>Rhabditina</taxon>
        <taxon>Rhabditomorpha</taxon>
        <taxon>Strongyloidea</taxon>
        <taxon>Metastrongylidae</taxon>
        <taxon>Parelaphostrongylus</taxon>
    </lineage>
</organism>
<protein>
    <submittedName>
        <fullName evidence="1">Uncharacterized protein</fullName>
    </submittedName>
</protein>
<dbReference type="Proteomes" id="UP001196413">
    <property type="component" value="Unassembled WGS sequence"/>
</dbReference>
<reference evidence="1" key="1">
    <citation type="submission" date="2021-06" db="EMBL/GenBank/DDBJ databases">
        <title>Parelaphostrongylus tenuis whole genome reference sequence.</title>
        <authorList>
            <person name="Garwood T.J."/>
            <person name="Larsen P.A."/>
            <person name="Fountain-Jones N.M."/>
            <person name="Garbe J.R."/>
            <person name="Macchietto M.G."/>
            <person name="Kania S.A."/>
            <person name="Gerhold R.W."/>
            <person name="Richards J.E."/>
            <person name="Wolf T.M."/>
        </authorList>
    </citation>
    <scope>NUCLEOTIDE SEQUENCE</scope>
    <source>
        <strain evidence="1">MNPRO001-30</strain>
        <tissue evidence="1">Meninges</tissue>
    </source>
</reference>
<dbReference type="EMBL" id="JAHQIW010005530">
    <property type="protein sequence ID" value="KAJ1366340.1"/>
    <property type="molecule type" value="Genomic_DNA"/>
</dbReference>
<proteinExistence type="predicted"/>
<keyword evidence="2" id="KW-1185">Reference proteome</keyword>
<accession>A0AAD5QYQ0</accession>
<dbReference type="AlphaFoldDB" id="A0AAD5QYQ0"/>
<name>A0AAD5QYQ0_PARTN</name>
<gene>
    <name evidence="1" type="ORF">KIN20_026980</name>
</gene>
<evidence type="ECO:0000313" key="2">
    <source>
        <dbReference type="Proteomes" id="UP001196413"/>
    </source>
</evidence>
<sequence>MAYYNRYSAKPSPSTLYESAGNYGSIPIFNLSICRLYSDVVGRGVGAEGGTAATPTRAGFSLDDLPQQRAGASEIGVSEDILPILMQLMQQMRSINGGGSVTNPTAFLDETSIKQDEIRQNLQQAATHSTGGWSVQPALMQQLMTQLNQIQFVQQQHNKQAAAATVPPAASAPTATVKKTSPATHMEYYSTVVARGKRISCESSGSLKSATTSTMARHNVIATKLERKARSFPTTENVVLNEPVATTSKDVNTPYGECDLR</sequence>
<evidence type="ECO:0000313" key="1">
    <source>
        <dbReference type="EMBL" id="KAJ1366340.1"/>
    </source>
</evidence>